<sequence>MPVQSGGGRREARRERHAVRLPEELVLFDGDISSETFLDGVLVESPADGRQPTPAEPLVDVELTNSLLRSARLTGRTFRRLHCRNVVFDGCDLSGVILHGSKMNAVEFHRCRLSGMVFGGARLADVLFSNCKMDVVNLRMVEGRFLEFRESDLRELDLYGASITNLRIHDSDVSSADLSTSSLAGDVRLHGSRLRELKGTESLAGAVIGTEQLMDVAMMLFAASGITVDDERH</sequence>
<dbReference type="Pfam" id="PF13599">
    <property type="entry name" value="Pentapeptide_4"/>
    <property type="match status" value="1"/>
</dbReference>
<dbReference type="EMBL" id="FLUV01002138">
    <property type="protein sequence ID" value="SBW26919.1"/>
    <property type="molecule type" value="Genomic_DNA"/>
</dbReference>
<reference evidence="2" key="1">
    <citation type="submission" date="2016-02" db="EMBL/GenBank/DDBJ databases">
        <authorList>
            <person name="Wibberg D."/>
        </authorList>
    </citation>
    <scope>NUCLEOTIDE SEQUENCE [LARGE SCALE GENOMIC DNA]</scope>
</reference>
<gene>
    <name evidence="1" type="ORF">FDG2_5093</name>
</gene>
<dbReference type="Gene3D" id="2.160.20.80">
    <property type="entry name" value="E3 ubiquitin-protein ligase SopA"/>
    <property type="match status" value="1"/>
</dbReference>
<accession>A0A1C3PAT7</accession>
<name>A0A1C3PAT7_9ACTN</name>
<organism evidence="1 2">
    <name type="scientific">Candidatus Protofrankia californiensis</name>
    <dbReference type="NCBI Taxonomy" id="1839754"/>
    <lineage>
        <taxon>Bacteria</taxon>
        <taxon>Bacillati</taxon>
        <taxon>Actinomycetota</taxon>
        <taxon>Actinomycetes</taxon>
        <taxon>Frankiales</taxon>
        <taxon>Frankiaceae</taxon>
        <taxon>Protofrankia</taxon>
    </lineage>
</organism>
<keyword evidence="2" id="KW-1185">Reference proteome</keyword>
<evidence type="ECO:0000313" key="1">
    <source>
        <dbReference type="EMBL" id="SBW26919.1"/>
    </source>
</evidence>
<dbReference type="SUPFAM" id="SSF141571">
    <property type="entry name" value="Pentapeptide repeat-like"/>
    <property type="match status" value="1"/>
</dbReference>
<dbReference type="PANTHER" id="PTHR14136">
    <property type="entry name" value="BTB_POZ DOMAIN-CONTAINING PROTEIN KCTD9"/>
    <property type="match status" value="1"/>
</dbReference>
<protein>
    <recommendedName>
        <fullName evidence="3">Pentapeptide repeat-containing protein</fullName>
    </recommendedName>
</protein>
<evidence type="ECO:0008006" key="3">
    <source>
        <dbReference type="Google" id="ProtNLM"/>
    </source>
</evidence>
<dbReference type="PANTHER" id="PTHR14136:SF17">
    <property type="entry name" value="BTB_POZ DOMAIN-CONTAINING PROTEIN KCTD9"/>
    <property type="match status" value="1"/>
</dbReference>
<proteinExistence type="predicted"/>
<dbReference type="Proteomes" id="UP000199013">
    <property type="component" value="Unassembled WGS sequence"/>
</dbReference>
<evidence type="ECO:0000313" key="2">
    <source>
        <dbReference type="Proteomes" id="UP000199013"/>
    </source>
</evidence>
<dbReference type="InterPro" id="IPR001646">
    <property type="entry name" value="5peptide_repeat"/>
</dbReference>
<dbReference type="InterPro" id="IPR051082">
    <property type="entry name" value="Pentapeptide-BTB/POZ_domain"/>
</dbReference>
<dbReference type="AlphaFoldDB" id="A0A1C3PAT7"/>